<evidence type="ECO:0000313" key="6">
    <source>
        <dbReference type="EMBL" id="MEI9402536.1"/>
    </source>
</evidence>
<dbReference type="Pfam" id="PF13416">
    <property type="entry name" value="SBP_bac_8"/>
    <property type="match status" value="1"/>
</dbReference>
<dbReference type="PANTHER" id="PTHR30222">
    <property type="entry name" value="SPERMIDINE/PUTRESCINE-BINDING PERIPLASMIC PROTEIN"/>
    <property type="match status" value="1"/>
</dbReference>
<proteinExistence type="predicted"/>
<dbReference type="InterPro" id="IPR001188">
    <property type="entry name" value="Sperm_putr-bd"/>
</dbReference>
<organism evidence="6 7">
    <name type="scientific">Mesorhizobium argentiipisi</name>
    <dbReference type="NCBI Taxonomy" id="3015175"/>
    <lineage>
        <taxon>Bacteria</taxon>
        <taxon>Pseudomonadati</taxon>
        <taxon>Pseudomonadota</taxon>
        <taxon>Alphaproteobacteria</taxon>
        <taxon>Hyphomicrobiales</taxon>
        <taxon>Phyllobacteriaceae</taxon>
        <taxon>Mesorhizobium</taxon>
    </lineage>
</organism>
<sequence>MKRREILKLAKAASVCLGIAVTGGLMSLSPVQAATKTLRILTWEGYADDQWVKGFEQKTGAKVEVTYVGSIDEIFAKLTATKGADYDVVAIETSSYKRLVGEHLVSPIDLSKIPNASNLSPAFKNVSAIVFDGKPYAIPYAWGSIPLIYDKTAYPQAPDSWNVMWDPKNVGAVMTMDEAENNIVVAALVLGFKDPFNLTDEQFAKVKEKLIAEKKNLATLYSGFDDGASIFAQGGVKLMMSQGEPQLILANKKGANAALTIPKEGAIGWIDCWMISAGAQDVDLAYQWIDYMLQKDVGKYLSEKTGYGNTTDEDSNKSIGMTYADRLVWLQAPEDYAKRNDIWNAVKAAPVQ</sequence>
<dbReference type="Proteomes" id="UP001366503">
    <property type="component" value="Unassembled WGS sequence"/>
</dbReference>
<comment type="caution">
    <text evidence="6">The sequence shown here is derived from an EMBL/GenBank/DDBJ whole genome shotgun (WGS) entry which is preliminary data.</text>
</comment>
<feature type="signal peptide" evidence="5">
    <location>
        <begin position="1"/>
        <end position="33"/>
    </location>
</feature>
<evidence type="ECO:0000256" key="4">
    <source>
        <dbReference type="ARBA" id="ARBA00022764"/>
    </source>
</evidence>
<keyword evidence="7" id="KW-1185">Reference proteome</keyword>
<evidence type="ECO:0000256" key="1">
    <source>
        <dbReference type="ARBA" id="ARBA00004418"/>
    </source>
</evidence>
<keyword evidence="4" id="KW-0574">Periplasm</keyword>
<name>A0ABU8KBJ2_9HYPH</name>
<dbReference type="PRINTS" id="PR00909">
    <property type="entry name" value="SPERMDNBNDNG"/>
</dbReference>
<dbReference type="PANTHER" id="PTHR30222:SF17">
    <property type="entry name" value="SPERMIDINE_PUTRESCINE-BINDING PERIPLASMIC PROTEIN"/>
    <property type="match status" value="1"/>
</dbReference>
<keyword evidence="2" id="KW-0813">Transport</keyword>
<feature type="chain" id="PRO_5047417252" evidence="5">
    <location>
        <begin position="34"/>
        <end position="352"/>
    </location>
</feature>
<reference evidence="6 7" key="1">
    <citation type="submission" date="2022-12" db="EMBL/GenBank/DDBJ databases">
        <authorList>
            <person name="Muema E."/>
        </authorList>
    </citation>
    <scope>NUCLEOTIDE SEQUENCE [LARGE SCALE GENOMIC DNA]</scope>
    <source>
        <strain evidence="7">1330</strain>
    </source>
</reference>
<keyword evidence="3 5" id="KW-0732">Signal</keyword>
<evidence type="ECO:0000256" key="5">
    <source>
        <dbReference type="SAM" id="SignalP"/>
    </source>
</evidence>
<comment type="subcellular location">
    <subcellularLocation>
        <location evidence="1">Periplasm</location>
    </subcellularLocation>
</comment>
<accession>A0ABU8KBJ2</accession>
<evidence type="ECO:0000313" key="7">
    <source>
        <dbReference type="Proteomes" id="UP001366503"/>
    </source>
</evidence>
<dbReference type="InterPro" id="IPR006059">
    <property type="entry name" value="SBP"/>
</dbReference>
<dbReference type="EMBL" id="JAPYKO010000005">
    <property type="protein sequence ID" value="MEI9402536.1"/>
    <property type="molecule type" value="Genomic_DNA"/>
</dbReference>
<dbReference type="RefSeq" id="WP_337092905.1">
    <property type="nucleotide sequence ID" value="NZ_JAPYKO010000005.1"/>
</dbReference>
<protein>
    <submittedName>
        <fullName evidence="6">ABC transporter substrate-binding protein</fullName>
    </submittedName>
</protein>
<evidence type="ECO:0000256" key="3">
    <source>
        <dbReference type="ARBA" id="ARBA00022729"/>
    </source>
</evidence>
<gene>
    <name evidence="6" type="ORF">O7A05_10240</name>
</gene>
<dbReference type="SUPFAM" id="SSF53850">
    <property type="entry name" value="Periplasmic binding protein-like II"/>
    <property type="match status" value="1"/>
</dbReference>
<dbReference type="CDD" id="cd13588">
    <property type="entry name" value="PBP2_polyamine_1"/>
    <property type="match status" value="1"/>
</dbReference>
<evidence type="ECO:0000256" key="2">
    <source>
        <dbReference type="ARBA" id="ARBA00022448"/>
    </source>
</evidence>
<dbReference type="Gene3D" id="3.40.190.10">
    <property type="entry name" value="Periplasmic binding protein-like II"/>
    <property type="match status" value="2"/>
</dbReference>